<dbReference type="RefSeq" id="WP_043711953.1">
    <property type="nucleotide sequence ID" value="NZ_JALOCT010000001.1"/>
</dbReference>
<organism evidence="1 2">
    <name type="scientific">Weissella cibaria</name>
    <dbReference type="NCBI Taxonomy" id="137591"/>
    <lineage>
        <taxon>Bacteria</taxon>
        <taxon>Bacillati</taxon>
        <taxon>Bacillota</taxon>
        <taxon>Bacilli</taxon>
        <taxon>Lactobacillales</taxon>
        <taxon>Lactobacillaceae</taxon>
        <taxon>Weissella</taxon>
    </lineage>
</organism>
<comment type="caution">
    <text evidence="1">The sequence shown here is derived from an EMBL/GenBank/DDBJ whole genome shotgun (WGS) entry which is preliminary data.</text>
</comment>
<gene>
    <name evidence="1" type="ORF">QX99_01791</name>
</gene>
<dbReference type="Proteomes" id="UP000032287">
    <property type="component" value="Unassembled WGS sequence"/>
</dbReference>
<proteinExistence type="predicted"/>
<dbReference type="EMBL" id="JWHU01000034">
    <property type="protein sequence ID" value="KIU19770.1"/>
    <property type="molecule type" value="Genomic_DNA"/>
</dbReference>
<dbReference type="PATRIC" id="fig|137591.25.peg.1762"/>
<accession>A0A0D1LGX2</accession>
<name>A0A0D1LGX2_9LACO</name>
<keyword evidence="2" id="KW-1185">Reference proteome</keyword>
<evidence type="ECO:0000313" key="1">
    <source>
        <dbReference type="EMBL" id="KIU19770.1"/>
    </source>
</evidence>
<dbReference type="AlphaFoldDB" id="A0A0D1LGX2"/>
<evidence type="ECO:0000313" key="2">
    <source>
        <dbReference type="Proteomes" id="UP000032287"/>
    </source>
</evidence>
<protein>
    <submittedName>
        <fullName evidence="1">Uncharacterized protein</fullName>
    </submittedName>
</protein>
<sequence>MIQTTKTVMVVDNKYYVADFVFAEHLNKLRYPVGVNQPVKSVMLTQNAWLAKDFTDDNWQVMESENDIITELGQDIAKFFEIVNVELVKLVIDNQS</sequence>
<reference evidence="1 2" key="1">
    <citation type="journal article" date="2015" name="Microbiology (Mosc.)">
        <title>Genomics of the Weissella cibaria species with an examination of its metabolic traits.</title>
        <authorList>
            <person name="Lynch K.M."/>
            <person name="Lucid A."/>
            <person name="Arendt E.K."/>
            <person name="Sleator R.D."/>
            <person name="Lucey B."/>
            <person name="Coffey A."/>
        </authorList>
    </citation>
    <scope>NUCLEOTIDE SEQUENCE [LARGE SCALE GENOMIC DNA]</scope>
    <source>
        <strain evidence="1 2">MG1</strain>
    </source>
</reference>